<dbReference type="RefSeq" id="WP_009136974.1">
    <property type="nucleotide sequence ID" value="NZ_JH594596.1"/>
</dbReference>
<organism evidence="1 2">
    <name type="scientific">Odoribacter laneus YIT 12061</name>
    <dbReference type="NCBI Taxonomy" id="742817"/>
    <lineage>
        <taxon>Bacteria</taxon>
        <taxon>Pseudomonadati</taxon>
        <taxon>Bacteroidota</taxon>
        <taxon>Bacteroidia</taxon>
        <taxon>Bacteroidales</taxon>
        <taxon>Odoribacteraceae</taxon>
        <taxon>Odoribacter</taxon>
    </lineage>
</organism>
<dbReference type="EMBL" id="ADMC01000023">
    <property type="protein sequence ID" value="EHP47219.1"/>
    <property type="molecule type" value="Genomic_DNA"/>
</dbReference>
<dbReference type="STRING" id="742817.HMPREF9449_01826"/>
<proteinExistence type="predicted"/>
<reference evidence="1 2" key="1">
    <citation type="submission" date="2012-01" db="EMBL/GenBank/DDBJ databases">
        <title>The Genome Sequence of Odoribacter laneus YIT 12061.</title>
        <authorList>
            <consortium name="The Broad Institute Genome Sequencing Platform"/>
            <person name="Earl A."/>
            <person name="Ward D."/>
            <person name="Feldgarden M."/>
            <person name="Gevers D."/>
            <person name="Morotomi M."/>
            <person name="Young S.K."/>
            <person name="Zeng Q."/>
            <person name="Gargeya S."/>
            <person name="Fitzgerald M."/>
            <person name="Haas B."/>
            <person name="Abouelleil A."/>
            <person name="Alvarado L."/>
            <person name="Arachchi H.M."/>
            <person name="Berlin A."/>
            <person name="Chapman S.B."/>
            <person name="Gearin G."/>
            <person name="Goldberg J."/>
            <person name="Griggs A."/>
            <person name="Gujja S."/>
            <person name="Hansen M."/>
            <person name="Heiman D."/>
            <person name="Howarth C."/>
            <person name="Larimer J."/>
            <person name="Lui A."/>
            <person name="MacDonald P.J.P."/>
            <person name="McCowen C."/>
            <person name="Montmayeur A."/>
            <person name="Murphy C."/>
            <person name="Neiman D."/>
            <person name="Pearson M."/>
            <person name="Priest M."/>
            <person name="Roberts A."/>
            <person name="Saif S."/>
            <person name="Shea T."/>
            <person name="Sisk P."/>
            <person name="Stolte C."/>
            <person name="Sykes S."/>
            <person name="Wortman J."/>
            <person name="Nusbaum C."/>
            <person name="Birren B."/>
        </authorList>
    </citation>
    <scope>NUCLEOTIDE SEQUENCE [LARGE SCALE GENOMIC DNA]</scope>
    <source>
        <strain evidence="1 2">YIT 12061</strain>
    </source>
</reference>
<dbReference type="Pfam" id="PF06245">
    <property type="entry name" value="DUF1015"/>
    <property type="match status" value="1"/>
</dbReference>
<gene>
    <name evidence="1" type="ORF">HMPREF9449_01826</name>
</gene>
<protein>
    <recommendedName>
        <fullName evidence="3">DUF1015 domain-containing protein</fullName>
    </recommendedName>
</protein>
<dbReference type="PIRSF" id="PIRSF033563">
    <property type="entry name" value="UCP033563"/>
    <property type="match status" value="1"/>
</dbReference>
<dbReference type="eggNOG" id="COG4198">
    <property type="taxonomic scope" value="Bacteria"/>
</dbReference>
<dbReference type="PANTHER" id="PTHR36454:SF1">
    <property type="entry name" value="DUF1015 DOMAIN-CONTAINING PROTEIN"/>
    <property type="match status" value="1"/>
</dbReference>
<sequence>MAIVKPFKGLRTPNQEVCEELACLPYDVMNSEEAAQMAEGKPKSLLHVTRAEIDCPAGTDIHSETVYHKSVDNFKMFQEKGWLVQDEEPKFYIYAQTMDGKTQYGIVGCAACEDYMNGIIKKHELTRPDKEEDRMVLTRYVNANLEPVFFSYRAVPEIDAIVEDIVKNQKPDYDFVAEDGFGHHFWAINCPETNKRLEELFATKVPYTYVADGHHRTAAAARIGAEYKAKNPNHTGKEEYNFFMAVHFPDNQLKIIDYNRVVKDLNGLTEEQLLEKLGKNFEVECKGAEIYHPAKLHEFSMYLGGKWYKLTAKPGSYDDKDPIGVLDVTVLSKHVLADILDIQDLRTSKRIDFVGGIRGLEELKRRVDNGEMKVAFALYPVSMQQLLNIADSGNIMPPKTTWFEPKLRSGLVIHKID</sequence>
<dbReference type="GeneID" id="98069389"/>
<dbReference type="PANTHER" id="PTHR36454">
    <property type="entry name" value="LMO2823 PROTEIN"/>
    <property type="match status" value="1"/>
</dbReference>
<name>H1DHU0_9BACT</name>
<comment type="caution">
    <text evidence="1">The sequence shown here is derived from an EMBL/GenBank/DDBJ whole genome shotgun (WGS) entry which is preliminary data.</text>
</comment>
<evidence type="ECO:0008006" key="3">
    <source>
        <dbReference type="Google" id="ProtNLM"/>
    </source>
</evidence>
<accession>H1DHU0</accession>
<dbReference type="HOGENOM" id="CLU_031277_0_0_10"/>
<evidence type="ECO:0000313" key="1">
    <source>
        <dbReference type="EMBL" id="EHP47219.1"/>
    </source>
</evidence>
<dbReference type="PATRIC" id="fig|742817.3.peg.1943"/>
<evidence type="ECO:0000313" key="2">
    <source>
        <dbReference type="Proteomes" id="UP000004892"/>
    </source>
</evidence>
<dbReference type="Proteomes" id="UP000004892">
    <property type="component" value="Unassembled WGS sequence"/>
</dbReference>
<dbReference type="AlphaFoldDB" id="H1DHU0"/>
<keyword evidence="2" id="KW-1185">Reference proteome</keyword>
<dbReference type="InterPro" id="IPR008323">
    <property type="entry name" value="UCP033563"/>
</dbReference>